<dbReference type="InterPro" id="IPR019734">
    <property type="entry name" value="TPR_rpt"/>
</dbReference>
<dbReference type="OrthoDB" id="66906at2759"/>
<dbReference type="EMBL" id="CAJNOQ010012141">
    <property type="protein sequence ID" value="CAF1292934.1"/>
    <property type="molecule type" value="Genomic_DNA"/>
</dbReference>
<evidence type="ECO:0000256" key="2">
    <source>
        <dbReference type="ARBA" id="ARBA00022803"/>
    </source>
</evidence>
<dbReference type="Pfam" id="PF13424">
    <property type="entry name" value="TPR_12"/>
    <property type="match status" value="2"/>
</dbReference>
<accession>A0A815D6K9</accession>
<proteinExistence type="predicted"/>
<evidence type="ECO:0000313" key="5">
    <source>
        <dbReference type="EMBL" id="CAF4102040.1"/>
    </source>
</evidence>
<evidence type="ECO:0000313" key="6">
    <source>
        <dbReference type="Proteomes" id="UP000663829"/>
    </source>
</evidence>
<keyword evidence="1" id="KW-0677">Repeat</keyword>
<dbReference type="Pfam" id="PF13374">
    <property type="entry name" value="TPR_10"/>
    <property type="match status" value="1"/>
</dbReference>
<keyword evidence="2 3" id="KW-0802">TPR repeat</keyword>
<dbReference type="SMART" id="SM00028">
    <property type="entry name" value="TPR"/>
    <property type="match status" value="6"/>
</dbReference>
<dbReference type="EMBL" id="CAJOBC010033672">
    <property type="protein sequence ID" value="CAF4102040.1"/>
    <property type="molecule type" value="Genomic_DNA"/>
</dbReference>
<feature type="repeat" description="TPR" evidence="3">
    <location>
        <begin position="384"/>
        <end position="417"/>
    </location>
</feature>
<protein>
    <submittedName>
        <fullName evidence="4">Uncharacterized protein</fullName>
    </submittedName>
</protein>
<dbReference type="Gene3D" id="3.90.176.10">
    <property type="entry name" value="Toxin ADP-ribosyltransferase, Chain A, domain 1"/>
    <property type="match status" value="1"/>
</dbReference>
<feature type="repeat" description="TPR" evidence="3">
    <location>
        <begin position="514"/>
        <end position="547"/>
    </location>
</feature>
<evidence type="ECO:0000313" key="4">
    <source>
        <dbReference type="EMBL" id="CAF1292934.1"/>
    </source>
</evidence>
<gene>
    <name evidence="4" type="ORF">GPM918_LOCUS28130</name>
    <name evidence="5" type="ORF">SRO942_LOCUS28593</name>
</gene>
<dbReference type="Proteomes" id="UP000663829">
    <property type="component" value="Unassembled WGS sequence"/>
</dbReference>
<feature type="repeat" description="TPR" evidence="3">
    <location>
        <begin position="472"/>
        <end position="505"/>
    </location>
</feature>
<organism evidence="4 6">
    <name type="scientific">Didymodactylos carnosus</name>
    <dbReference type="NCBI Taxonomy" id="1234261"/>
    <lineage>
        <taxon>Eukaryota</taxon>
        <taxon>Metazoa</taxon>
        <taxon>Spiralia</taxon>
        <taxon>Gnathifera</taxon>
        <taxon>Rotifera</taxon>
        <taxon>Eurotatoria</taxon>
        <taxon>Bdelloidea</taxon>
        <taxon>Philodinida</taxon>
        <taxon>Philodinidae</taxon>
        <taxon>Didymodactylos</taxon>
    </lineage>
</organism>
<comment type="caution">
    <text evidence="4">The sequence shown here is derived from an EMBL/GenBank/DDBJ whole genome shotgun (WGS) entry which is preliminary data.</text>
</comment>
<reference evidence="4" key="1">
    <citation type="submission" date="2021-02" db="EMBL/GenBank/DDBJ databases">
        <authorList>
            <person name="Nowell W R."/>
        </authorList>
    </citation>
    <scope>NUCLEOTIDE SEQUENCE</scope>
</reference>
<feature type="repeat" description="TPR" evidence="3">
    <location>
        <begin position="556"/>
        <end position="589"/>
    </location>
</feature>
<dbReference type="AlphaFoldDB" id="A0A815D6K9"/>
<sequence length="618" mass="72097">MVLEVQSHKSHQQQRLPLVLRKNEDVIVMWINSRDSYGDDDWQHHQQLSDDDIQKSIKELHLLLKHLEIFNTLEQYMNFMSTLGFNEELFIIVSGCSYWLTRVIPALSRLTQLGAIHIFCSQKQKDTDENKKLLFDNDDKVRGVFTDILQICDQLRKDIIRSSLALSKEIKRYVGREDEARQEPTFMYAQLFRDILLEMPSTDESKREMIEFCRREYANDAAQLLIINQFESSYRDSTRAIWCNDKNIALSFARDSLEKLNTVSVILQIEVDIKKCKTPFTNVSHQSEFKHEQEIIFTIGTVFRIKSIEQHISGSFLISLTLNDDEDKELRYLISQMRNSLSTSVPLFNMGHLMFKMGLYDKSERFYQLALNETAIKDNRTALSSVYNNLGMIYDKLENVDKAIDYYKKVVDMALDRKRSGEALENNLTVTYTNIGSLYYKYKNDYDTALEYFNLALELDLHTPTPHQSSIAIDYNNIGMVYAEQQRYSEALEMYEKCLTIQLDLLNLNRPAIANSYSNISQVYRAQGDYKIAIEYLNKALEISLQTLPPYHPDLAKTYNNLSLALYKDGQVKEALEYMKKSMEVNLKTLPSDNRTVVEVRKWIARVEEELLLGQIQM</sequence>
<dbReference type="SUPFAM" id="SSF81901">
    <property type="entry name" value="HCP-like"/>
    <property type="match status" value="1"/>
</dbReference>
<dbReference type="Gene3D" id="1.25.40.10">
    <property type="entry name" value="Tetratricopeptide repeat domain"/>
    <property type="match status" value="2"/>
</dbReference>
<evidence type="ECO:0000256" key="1">
    <source>
        <dbReference type="ARBA" id="ARBA00022737"/>
    </source>
</evidence>
<dbReference type="PANTHER" id="PTHR45641">
    <property type="entry name" value="TETRATRICOPEPTIDE REPEAT PROTEIN (AFU_ORTHOLOGUE AFUA_6G03870)"/>
    <property type="match status" value="1"/>
</dbReference>
<keyword evidence="6" id="KW-1185">Reference proteome</keyword>
<dbReference type="Pfam" id="PF13181">
    <property type="entry name" value="TPR_8"/>
    <property type="match status" value="1"/>
</dbReference>
<dbReference type="PANTHER" id="PTHR45641:SF1">
    <property type="entry name" value="AAA+ ATPASE DOMAIN-CONTAINING PROTEIN"/>
    <property type="match status" value="1"/>
</dbReference>
<dbReference type="PROSITE" id="PS50005">
    <property type="entry name" value="TPR"/>
    <property type="match status" value="4"/>
</dbReference>
<evidence type="ECO:0000256" key="3">
    <source>
        <dbReference type="PROSITE-ProRule" id="PRU00339"/>
    </source>
</evidence>
<dbReference type="SUPFAM" id="SSF56399">
    <property type="entry name" value="ADP-ribosylation"/>
    <property type="match status" value="1"/>
</dbReference>
<dbReference type="Proteomes" id="UP000681722">
    <property type="component" value="Unassembled WGS sequence"/>
</dbReference>
<dbReference type="PROSITE" id="PS50293">
    <property type="entry name" value="TPR_REGION"/>
    <property type="match status" value="2"/>
</dbReference>
<dbReference type="InterPro" id="IPR011990">
    <property type="entry name" value="TPR-like_helical_dom_sf"/>
</dbReference>
<name>A0A815D6K9_9BILA</name>